<name>A0A318J956_9BURK</name>
<keyword evidence="2" id="KW-1185">Reference proteome</keyword>
<accession>A0A318J956</accession>
<protein>
    <submittedName>
        <fullName evidence="1">Uncharacterized protein</fullName>
    </submittedName>
</protein>
<dbReference type="OrthoDB" id="9429501at2"/>
<reference evidence="1 2" key="1">
    <citation type="submission" date="2018-05" db="EMBL/GenBank/DDBJ databases">
        <title>Genomic Encyclopedia of Type Strains, Phase IV (KMG-IV): sequencing the most valuable type-strain genomes for metagenomic binning, comparative biology and taxonomic classification.</title>
        <authorList>
            <person name="Goeker M."/>
        </authorList>
    </citation>
    <scope>NUCLEOTIDE SEQUENCE [LARGE SCALE GENOMIC DNA]</scope>
    <source>
        <strain evidence="1 2">DSM 19792</strain>
    </source>
</reference>
<gene>
    <name evidence="1" type="ORF">DFR42_103499</name>
</gene>
<proteinExistence type="predicted"/>
<evidence type="ECO:0000313" key="2">
    <source>
        <dbReference type="Proteomes" id="UP000247792"/>
    </source>
</evidence>
<dbReference type="RefSeq" id="WP_110255464.1">
    <property type="nucleotide sequence ID" value="NZ_QJKB01000003.1"/>
</dbReference>
<sequence length="272" mass="30136">MHKMLCACSAKDFVDWLPIMNVIAAEPWSWMLFSDGTGFIVVVTCGSVGLFDVSIRLTPDEASSYAIEEREFISRFASEVARNPSAFDNRCIREFQSQPDTALAVSEWIMKGRPALSSEQALEDGIARQTFSADDVDVLPPRLKGFFESLAAISHGQYPQGGLAITFPASFDRNNLEVTYVGRDTDRSAGSFVKVDIRGISIFLNQVLGTPSQSNAVPRIELAEKLVQLLTDEMVSTALEFWYHDGGYNATLSICLSPGDGESWLELYWCLY</sequence>
<comment type="caution">
    <text evidence="1">The sequence shown here is derived from an EMBL/GenBank/DDBJ whole genome shotgun (WGS) entry which is preliminary data.</text>
</comment>
<dbReference type="AlphaFoldDB" id="A0A318J956"/>
<dbReference type="EMBL" id="QJKB01000003">
    <property type="protein sequence ID" value="PXX44230.1"/>
    <property type="molecule type" value="Genomic_DNA"/>
</dbReference>
<organism evidence="1 2">
    <name type="scientific">Undibacterium pigrum</name>
    <dbReference type="NCBI Taxonomy" id="401470"/>
    <lineage>
        <taxon>Bacteria</taxon>
        <taxon>Pseudomonadati</taxon>
        <taxon>Pseudomonadota</taxon>
        <taxon>Betaproteobacteria</taxon>
        <taxon>Burkholderiales</taxon>
        <taxon>Oxalobacteraceae</taxon>
        <taxon>Undibacterium</taxon>
    </lineage>
</organism>
<evidence type="ECO:0000313" key="1">
    <source>
        <dbReference type="EMBL" id="PXX44230.1"/>
    </source>
</evidence>
<dbReference type="Proteomes" id="UP000247792">
    <property type="component" value="Unassembled WGS sequence"/>
</dbReference>